<sequence length="151" mass="17631">MQWRTLCPRRVYRLTKIWPPAFHKKNVLKAGSAFMYSWLYTQVRNRGPWDYKQISKEYEAFGNFHYVAVGIAAGFSEEVLLRAAGLAQTRAGTDKPEFGRWWGDAPFGDDPVDQYWIKKGIRYARFRNYEKVALFNGHNDLAGALLGVYRW</sequence>
<dbReference type="InterPro" id="IPR028946">
    <property type="entry name" value="Ntox44"/>
</dbReference>
<evidence type="ECO:0000313" key="3">
    <source>
        <dbReference type="Proteomes" id="UP001164116"/>
    </source>
</evidence>
<dbReference type="RefSeq" id="WP_253508361.1">
    <property type="nucleotide sequence ID" value="NZ_CP112866.1"/>
</dbReference>
<reference evidence="2" key="1">
    <citation type="submission" date="2022-11" db="EMBL/GenBank/DDBJ databases">
        <title>Taxonomic description of a new Pseudomonas species.</title>
        <authorList>
            <person name="Tambong J.T."/>
        </authorList>
    </citation>
    <scope>NUCLEOTIDE SEQUENCE</scope>
    <source>
        <strain evidence="2">S1Bt42</strain>
    </source>
</reference>
<gene>
    <name evidence="2" type="ORF">OSC50_08825</name>
</gene>
<organism evidence="2 3">
    <name type="scientific">Pseudomonas quebecensis</name>
    <dbReference type="NCBI Taxonomy" id="2995174"/>
    <lineage>
        <taxon>Bacteria</taxon>
        <taxon>Pseudomonadati</taxon>
        <taxon>Pseudomonadota</taxon>
        <taxon>Gammaproteobacteria</taxon>
        <taxon>Pseudomonadales</taxon>
        <taxon>Pseudomonadaceae</taxon>
        <taxon>Pseudomonas</taxon>
    </lineage>
</organism>
<dbReference type="EMBL" id="CP112866">
    <property type="protein sequence ID" value="UZW20419.1"/>
    <property type="molecule type" value="Genomic_DNA"/>
</dbReference>
<evidence type="ECO:0000313" key="2">
    <source>
        <dbReference type="EMBL" id="UZW20419.1"/>
    </source>
</evidence>
<dbReference type="Proteomes" id="UP001164116">
    <property type="component" value="Chromosome"/>
</dbReference>
<accession>A0ABY6QKQ4</accession>
<name>A0ABY6QKQ4_9PSED</name>
<feature type="domain" description="Bacterial toxin 44" evidence="1">
    <location>
        <begin position="53"/>
        <end position="123"/>
    </location>
</feature>
<proteinExistence type="predicted"/>
<evidence type="ECO:0000259" key="1">
    <source>
        <dbReference type="Pfam" id="PF15607"/>
    </source>
</evidence>
<protein>
    <submittedName>
        <fullName evidence="2">Polymorphic toxin type 44 domain-containing protein</fullName>
    </submittedName>
</protein>
<keyword evidence="3" id="KW-1185">Reference proteome</keyword>
<dbReference type="Pfam" id="PF15607">
    <property type="entry name" value="Ntox44"/>
    <property type="match status" value="1"/>
</dbReference>